<organism evidence="3 4">
    <name type="scientific">Triticum urartu</name>
    <name type="common">Red wild einkorn</name>
    <name type="synonym">Crithodium urartu</name>
    <dbReference type="NCBI Taxonomy" id="4572"/>
    <lineage>
        <taxon>Eukaryota</taxon>
        <taxon>Viridiplantae</taxon>
        <taxon>Streptophyta</taxon>
        <taxon>Embryophyta</taxon>
        <taxon>Tracheophyta</taxon>
        <taxon>Spermatophyta</taxon>
        <taxon>Magnoliopsida</taxon>
        <taxon>Liliopsida</taxon>
        <taxon>Poales</taxon>
        <taxon>Poaceae</taxon>
        <taxon>BOP clade</taxon>
        <taxon>Pooideae</taxon>
        <taxon>Triticodae</taxon>
        <taxon>Triticeae</taxon>
        <taxon>Triticinae</taxon>
        <taxon>Triticum</taxon>
    </lineage>
</organism>
<feature type="chain" id="PRO_5035770459" description="Secreted protein" evidence="2">
    <location>
        <begin position="19"/>
        <end position="94"/>
    </location>
</feature>
<keyword evidence="2" id="KW-0732">Signal</keyword>
<sequence length="94" mass="10443">MSWRVTFIILSKSRFLRSSSVLTGLGGVSRQVSSQDQVSCSERSMYWRTWSNWASLTPPRASSRCDSASSMSSAHSSRHCHVGLSLTRSSSRRA</sequence>
<name>A0A8R7U9K3_TRIUA</name>
<evidence type="ECO:0000256" key="1">
    <source>
        <dbReference type="SAM" id="MobiDB-lite"/>
    </source>
</evidence>
<evidence type="ECO:0000256" key="2">
    <source>
        <dbReference type="SAM" id="SignalP"/>
    </source>
</evidence>
<feature type="region of interest" description="Disordered" evidence="1">
    <location>
        <begin position="67"/>
        <end position="94"/>
    </location>
</feature>
<evidence type="ECO:0000313" key="3">
    <source>
        <dbReference type="EnsemblPlants" id="TuG1812G0400003531.01.T01.cds338553"/>
    </source>
</evidence>
<dbReference type="Gramene" id="TuG1812G0400003531.01.T01">
    <property type="protein sequence ID" value="TuG1812G0400003531.01.T01.cds338553"/>
    <property type="gene ID" value="TuG1812G0400003531.01"/>
</dbReference>
<feature type="signal peptide" evidence="2">
    <location>
        <begin position="1"/>
        <end position="18"/>
    </location>
</feature>
<reference evidence="3" key="3">
    <citation type="submission" date="2022-06" db="UniProtKB">
        <authorList>
            <consortium name="EnsemblPlants"/>
        </authorList>
    </citation>
    <scope>IDENTIFICATION</scope>
</reference>
<dbReference type="Proteomes" id="UP000015106">
    <property type="component" value="Chromosome 4"/>
</dbReference>
<reference evidence="3" key="2">
    <citation type="submission" date="2018-03" db="EMBL/GenBank/DDBJ databases">
        <title>The Triticum urartu genome reveals the dynamic nature of wheat genome evolution.</title>
        <authorList>
            <person name="Ling H."/>
            <person name="Ma B."/>
            <person name="Shi X."/>
            <person name="Liu H."/>
            <person name="Dong L."/>
            <person name="Sun H."/>
            <person name="Cao Y."/>
            <person name="Gao Q."/>
            <person name="Zheng S."/>
            <person name="Li Y."/>
            <person name="Yu Y."/>
            <person name="Du H."/>
            <person name="Qi M."/>
            <person name="Li Y."/>
            <person name="Yu H."/>
            <person name="Cui Y."/>
            <person name="Wang N."/>
            <person name="Chen C."/>
            <person name="Wu H."/>
            <person name="Zhao Y."/>
            <person name="Zhang J."/>
            <person name="Li Y."/>
            <person name="Zhou W."/>
            <person name="Zhang B."/>
            <person name="Hu W."/>
            <person name="Eijk M."/>
            <person name="Tang J."/>
            <person name="Witsenboer H."/>
            <person name="Zhao S."/>
            <person name="Li Z."/>
            <person name="Zhang A."/>
            <person name="Wang D."/>
            <person name="Liang C."/>
        </authorList>
    </citation>
    <scope>NUCLEOTIDE SEQUENCE [LARGE SCALE GENOMIC DNA]</scope>
    <source>
        <strain evidence="3">cv. G1812</strain>
    </source>
</reference>
<evidence type="ECO:0008006" key="5">
    <source>
        <dbReference type="Google" id="ProtNLM"/>
    </source>
</evidence>
<accession>A0A8R7U9K3</accession>
<dbReference type="EnsemblPlants" id="TuG1812G0400003531.01.T01">
    <property type="protein sequence ID" value="TuG1812G0400003531.01.T01.cds338553"/>
    <property type="gene ID" value="TuG1812G0400003531.01"/>
</dbReference>
<evidence type="ECO:0000313" key="4">
    <source>
        <dbReference type="Proteomes" id="UP000015106"/>
    </source>
</evidence>
<reference evidence="4" key="1">
    <citation type="journal article" date="2013" name="Nature">
        <title>Draft genome of the wheat A-genome progenitor Triticum urartu.</title>
        <authorList>
            <person name="Ling H.Q."/>
            <person name="Zhao S."/>
            <person name="Liu D."/>
            <person name="Wang J."/>
            <person name="Sun H."/>
            <person name="Zhang C."/>
            <person name="Fan H."/>
            <person name="Li D."/>
            <person name="Dong L."/>
            <person name="Tao Y."/>
            <person name="Gao C."/>
            <person name="Wu H."/>
            <person name="Li Y."/>
            <person name="Cui Y."/>
            <person name="Guo X."/>
            <person name="Zheng S."/>
            <person name="Wang B."/>
            <person name="Yu K."/>
            <person name="Liang Q."/>
            <person name="Yang W."/>
            <person name="Lou X."/>
            <person name="Chen J."/>
            <person name="Feng M."/>
            <person name="Jian J."/>
            <person name="Zhang X."/>
            <person name="Luo G."/>
            <person name="Jiang Y."/>
            <person name="Liu J."/>
            <person name="Wang Z."/>
            <person name="Sha Y."/>
            <person name="Zhang B."/>
            <person name="Wu H."/>
            <person name="Tang D."/>
            <person name="Shen Q."/>
            <person name="Xue P."/>
            <person name="Zou S."/>
            <person name="Wang X."/>
            <person name="Liu X."/>
            <person name="Wang F."/>
            <person name="Yang Y."/>
            <person name="An X."/>
            <person name="Dong Z."/>
            <person name="Zhang K."/>
            <person name="Zhang X."/>
            <person name="Luo M.C."/>
            <person name="Dvorak J."/>
            <person name="Tong Y."/>
            <person name="Wang J."/>
            <person name="Yang H."/>
            <person name="Li Z."/>
            <person name="Wang D."/>
            <person name="Zhang A."/>
            <person name="Wang J."/>
        </authorList>
    </citation>
    <scope>NUCLEOTIDE SEQUENCE</scope>
    <source>
        <strain evidence="4">cv. G1812</strain>
    </source>
</reference>
<proteinExistence type="predicted"/>
<dbReference type="AlphaFoldDB" id="A0A8R7U9K3"/>
<protein>
    <recommendedName>
        <fullName evidence="5">Secreted protein</fullName>
    </recommendedName>
</protein>
<keyword evidence="4" id="KW-1185">Reference proteome</keyword>